<gene>
    <name evidence="7" type="ORF">EI97DRAFT_268992</name>
</gene>
<dbReference type="GeneID" id="54547440"/>
<protein>
    <recommendedName>
        <fullName evidence="6">Ubiquitin-like domain-containing protein</fullName>
    </recommendedName>
</protein>
<evidence type="ECO:0000256" key="4">
    <source>
        <dbReference type="ARBA" id="ARBA00022801"/>
    </source>
</evidence>
<evidence type="ECO:0000256" key="3">
    <source>
        <dbReference type="ARBA" id="ARBA00022750"/>
    </source>
</evidence>
<dbReference type="RefSeq" id="XP_033648997.1">
    <property type="nucleotide sequence ID" value="XM_033794265.1"/>
</dbReference>
<dbReference type="GO" id="GO:0006508">
    <property type="term" value="P:proteolysis"/>
    <property type="evidence" value="ECO:0007669"/>
    <property type="project" value="UniProtKB-KW"/>
</dbReference>
<dbReference type="InterPro" id="IPR029071">
    <property type="entry name" value="Ubiquitin-like_domsf"/>
</dbReference>
<evidence type="ECO:0000256" key="5">
    <source>
        <dbReference type="SAM" id="MobiDB-lite"/>
    </source>
</evidence>
<dbReference type="PROSITE" id="PS50053">
    <property type="entry name" value="UBIQUITIN_2"/>
    <property type="match status" value="1"/>
</dbReference>
<keyword evidence="4" id="KW-0378">Hydrolase</keyword>
<evidence type="ECO:0000256" key="2">
    <source>
        <dbReference type="ARBA" id="ARBA00022670"/>
    </source>
</evidence>
<dbReference type="SUPFAM" id="SSF54236">
    <property type="entry name" value="Ubiquitin-like"/>
    <property type="match status" value="1"/>
</dbReference>
<dbReference type="SMART" id="SM00213">
    <property type="entry name" value="UBQ"/>
    <property type="match status" value="1"/>
</dbReference>
<feature type="compositionally biased region" description="Polar residues" evidence="5">
    <location>
        <begin position="89"/>
        <end position="107"/>
    </location>
</feature>
<evidence type="ECO:0000256" key="1">
    <source>
        <dbReference type="ARBA" id="ARBA00009136"/>
    </source>
</evidence>
<evidence type="ECO:0000259" key="6">
    <source>
        <dbReference type="PROSITE" id="PS50053"/>
    </source>
</evidence>
<dbReference type="CDD" id="cd01796">
    <property type="entry name" value="Ubl_Ddi1_like"/>
    <property type="match status" value="1"/>
</dbReference>
<sequence>MPRVTISISGPNRDAENHQDLLTLDLPPGLTVKDLKAFVEAETTFPVDTQRFFLNGQALGNDAHTLEDAGIKDGEMLALLIRRPPQGPSRETPNQIGGGSNSTSTANPVGRPDPEAIRQSILSNPGAQAALRHQSPELFAALNDRDRWRNQYLEMARLEQERDRERDVQYALLNEDPFNPEAQQKIEDLIRRDRIAENLQHAYEHNPECRLQPSAHAVRECRSEWAPNQGIRRFGRPEHHHVP</sequence>
<dbReference type="GO" id="GO:0004190">
    <property type="term" value="F:aspartic-type endopeptidase activity"/>
    <property type="evidence" value="ECO:0007669"/>
    <property type="project" value="UniProtKB-KW"/>
</dbReference>
<dbReference type="EMBL" id="ML986541">
    <property type="protein sequence ID" value="KAF2271458.1"/>
    <property type="molecule type" value="Genomic_DNA"/>
</dbReference>
<dbReference type="Proteomes" id="UP000800097">
    <property type="component" value="Unassembled WGS sequence"/>
</dbReference>
<comment type="similarity">
    <text evidence="1">Belongs to the DDI1 family.</text>
</comment>
<organism evidence="7 8">
    <name type="scientific">Westerdykella ornata</name>
    <dbReference type="NCBI Taxonomy" id="318751"/>
    <lineage>
        <taxon>Eukaryota</taxon>
        <taxon>Fungi</taxon>
        <taxon>Dikarya</taxon>
        <taxon>Ascomycota</taxon>
        <taxon>Pezizomycotina</taxon>
        <taxon>Dothideomycetes</taxon>
        <taxon>Pleosporomycetidae</taxon>
        <taxon>Pleosporales</taxon>
        <taxon>Sporormiaceae</taxon>
        <taxon>Westerdykella</taxon>
    </lineage>
</organism>
<dbReference type="OrthoDB" id="1047367at2759"/>
<name>A0A6A6J665_WESOR</name>
<dbReference type="InterPro" id="IPR000626">
    <property type="entry name" value="Ubiquitin-like_dom"/>
</dbReference>
<dbReference type="InterPro" id="IPR033882">
    <property type="entry name" value="DDI1_N"/>
</dbReference>
<reference evidence="7" key="1">
    <citation type="journal article" date="2020" name="Stud. Mycol.">
        <title>101 Dothideomycetes genomes: a test case for predicting lifestyles and emergence of pathogens.</title>
        <authorList>
            <person name="Haridas S."/>
            <person name="Albert R."/>
            <person name="Binder M."/>
            <person name="Bloem J."/>
            <person name="Labutti K."/>
            <person name="Salamov A."/>
            <person name="Andreopoulos B."/>
            <person name="Baker S."/>
            <person name="Barry K."/>
            <person name="Bills G."/>
            <person name="Bluhm B."/>
            <person name="Cannon C."/>
            <person name="Castanera R."/>
            <person name="Culley D."/>
            <person name="Daum C."/>
            <person name="Ezra D."/>
            <person name="Gonzalez J."/>
            <person name="Henrissat B."/>
            <person name="Kuo A."/>
            <person name="Liang C."/>
            <person name="Lipzen A."/>
            <person name="Lutzoni F."/>
            <person name="Magnuson J."/>
            <person name="Mondo S."/>
            <person name="Nolan M."/>
            <person name="Ohm R."/>
            <person name="Pangilinan J."/>
            <person name="Park H.-J."/>
            <person name="Ramirez L."/>
            <person name="Alfaro M."/>
            <person name="Sun H."/>
            <person name="Tritt A."/>
            <person name="Yoshinaga Y."/>
            <person name="Zwiers L.-H."/>
            <person name="Turgeon B."/>
            <person name="Goodwin S."/>
            <person name="Spatafora J."/>
            <person name="Crous P."/>
            <person name="Grigoriev I."/>
        </authorList>
    </citation>
    <scope>NUCLEOTIDE SEQUENCE</scope>
    <source>
        <strain evidence="7">CBS 379.55</strain>
    </source>
</reference>
<keyword evidence="2" id="KW-0645">Protease</keyword>
<feature type="region of interest" description="Disordered" evidence="5">
    <location>
        <begin position="84"/>
        <end position="113"/>
    </location>
</feature>
<keyword evidence="3" id="KW-0064">Aspartyl protease</keyword>
<dbReference type="PANTHER" id="PTHR12917:SF1">
    <property type="entry name" value="AT13091P"/>
    <property type="match status" value="1"/>
</dbReference>
<dbReference type="PANTHER" id="PTHR12917">
    <property type="entry name" value="ASPARTYL PROTEASE DDI-RELATED"/>
    <property type="match status" value="1"/>
</dbReference>
<accession>A0A6A6J665</accession>
<feature type="domain" description="Ubiquitin-like" evidence="6">
    <location>
        <begin position="4"/>
        <end position="86"/>
    </location>
</feature>
<dbReference type="Pfam" id="PF00240">
    <property type="entry name" value="ubiquitin"/>
    <property type="match status" value="1"/>
</dbReference>
<keyword evidence="8" id="KW-1185">Reference proteome</keyword>
<proteinExistence type="inferred from homology"/>
<dbReference type="Gene3D" id="3.10.20.90">
    <property type="entry name" value="Phosphatidylinositol 3-kinase Catalytic Subunit, Chain A, domain 1"/>
    <property type="match status" value="1"/>
</dbReference>
<evidence type="ECO:0000313" key="8">
    <source>
        <dbReference type="Proteomes" id="UP000800097"/>
    </source>
</evidence>
<dbReference type="AlphaFoldDB" id="A0A6A6J665"/>
<evidence type="ECO:0000313" key="7">
    <source>
        <dbReference type="EMBL" id="KAF2271458.1"/>
    </source>
</evidence>